<feature type="compositionally biased region" description="Polar residues" evidence="1">
    <location>
        <begin position="321"/>
        <end position="334"/>
    </location>
</feature>
<dbReference type="OrthoDB" id="5214669at2759"/>
<keyword evidence="4" id="KW-1185">Reference proteome</keyword>
<sequence length="458" mass="49764">MYFVSVFVDGKDGDLAPALLYGAFVHTPHSSFFFSSKYTPPKSTPKDKTQEYTQCHAIPNKTIVTPPSPCTFALILRPFSSSASKVVPNALLNGSSVSGFNVPLAIRHPRLVSSLLERESSAVYRLPSVVLKNPNPKPPTTRWIELSLLLPPAPPTYFSGPSSTPYSPSFSLNSPPSTSIPPSTSTPNRTLPFPHPVSRYLFNLPTTPPVDITRPFRRVRLRNRLSVERHLAWDLPRPPTCSVSSPAGWNHSSFRLRLSFFIPFTLGRFLGELPPDQASLANPPTATMAVPQEKVAAHTTVASIALPEKAAYSKLSDTITPTPGTLTPVASTPEKSLEMPRDSNLSTPRSYRNENPFDTDIEAMITTTSSSDPYAMKSITTTKDCPTIWPGKQDWKAKAKAAKRDRGSCACMARMSKKNRIIMKVAIGLLVIGVGVGVGFGVSKPLGAPIWGTPDGNK</sequence>
<evidence type="ECO:0000256" key="2">
    <source>
        <dbReference type="SAM" id="Phobius"/>
    </source>
</evidence>
<evidence type="ECO:0000313" key="4">
    <source>
        <dbReference type="Proteomes" id="UP000070121"/>
    </source>
</evidence>
<feature type="region of interest" description="Disordered" evidence="1">
    <location>
        <begin position="321"/>
        <end position="353"/>
    </location>
</feature>
<gene>
    <name evidence="3" type="ORF">CSAL01_10693</name>
</gene>
<evidence type="ECO:0000313" key="3">
    <source>
        <dbReference type="EMBL" id="KXH66302.1"/>
    </source>
</evidence>
<proteinExistence type="predicted"/>
<accession>A0A135V133</accession>
<dbReference type="Proteomes" id="UP000070121">
    <property type="component" value="Unassembled WGS sequence"/>
</dbReference>
<name>A0A135V133_9PEZI</name>
<keyword evidence="2" id="KW-1133">Transmembrane helix</keyword>
<keyword evidence="2" id="KW-0812">Transmembrane</keyword>
<organism evidence="3 4">
    <name type="scientific">Colletotrichum salicis</name>
    <dbReference type="NCBI Taxonomy" id="1209931"/>
    <lineage>
        <taxon>Eukaryota</taxon>
        <taxon>Fungi</taxon>
        <taxon>Dikarya</taxon>
        <taxon>Ascomycota</taxon>
        <taxon>Pezizomycotina</taxon>
        <taxon>Sordariomycetes</taxon>
        <taxon>Hypocreomycetidae</taxon>
        <taxon>Glomerellales</taxon>
        <taxon>Glomerellaceae</taxon>
        <taxon>Colletotrichum</taxon>
        <taxon>Colletotrichum acutatum species complex</taxon>
    </lineage>
</organism>
<reference evidence="3 4" key="1">
    <citation type="submission" date="2014-02" db="EMBL/GenBank/DDBJ databases">
        <title>The genome sequence of Colletotrichum salicis CBS 607.94.</title>
        <authorList>
            <person name="Baroncelli R."/>
            <person name="Thon M.R."/>
        </authorList>
    </citation>
    <scope>NUCLEOTIDE SEQUENCE [LARGE SCALE GENOMIC DNA]</scope>
    <source>
        <strain evidence="3 4">CBS 607.94</strain>
    </source>
</reference>
<feature type="region of interest" description="Disordered" evidence="1">
    <location>
        <begin position="168"/>
        <end position="189"/>
    </location>
</feature>
<keyword evidence="2" id="KW-0472">Membrane</keyword>
<feature type="compositionally biased region" description="Low complexity" evidence="1">
    <location>
        <begin position="174"/>
        <end position="187"/>
    </location>
</feature>
<evidence type="ECO:0000256" key="1">
    <source>
        <dbReference type="SAM" id="MobiDB-lite"/>
    </source>
</evidence>
<dbReference type="AlphaFoldDB" id="A0A135V133"/>
<comment type="caution">
    <text evidence="3">The sequence shown here is derived from an EMBL/GenBank/DDBJ whole genome shotgun (WGS) entry which is preliminary data.</text>
</comment>
<feature type="transmembrane region" description="Helical" evidence="2">
    <location>
        <begin position="421"/>
        <end position="442"/>
    </location>
</feature>
<protein>
    <submittedName>
        <fullName evidence="3">Uncharacterized protein</fullName>
    </submittedName>
</protein>
<dbReference type="EMBL" id="JFFI01000707">
    <property type="protein sequence ID" value="KXH66302.1"/>
    <property type="molecule type" value="Genomic_DNA"/>
</dbReference>